<dbReference type="Pfam" id="PF18962">
    <property type="entry name" value="Por_Secre_tail"/>
    <property type="match status" value="1"/>
</dbReference>
<evidence type="ECO:0000259" key="2">
    <source>
        <dbReference type="Pfam" id="PF18962"/>
    </source>
</evidence>
<dbReference type="Proteomes" id="UP001232063">
    <property type="component" value="Unassembled WGS sequence"/>
</dbReference>
<dbReference type="AlphaFoldDB" id="A0AAE3UGC4"/>
<organism evidence="3 4">
    <name type="scientific">Xanthocytophaga agilis</name>
    <dbReference type="NCBI Taxonomy" id="3048010"/>
    <lineage>
        <taxon>Bacteria</taxon>
        <taxon>Pseudomonadati</taxon>
        <taxon>Bacteroidota</taxon>
        <taxon>Cytophagia</taxon>
        <taxon>Cytophagales</taxon>
        <taxon>Rhodocytophagaceae</taxon>
        <taxon>Xanthocytophaga</taxon>
    </lineage>
</organism>
<feature type="domain" description="Secretion system C-terminal sorting" evidence="2">
    <location>
        <begin position="359"/>
        <end position="425"/>
    </location>
</feature>
<dbReference type="NCBIfam" id="TIGR04183">
    <property type="entry name" value="Por_Secre_tail"/>
    <property type="match status" value="1"/>
</dbReference>
<evidence type="ECO:0000313" key="3">
    <source>
        <dbReference type="EMBL" id="MDJ1504255.1"/>
    </source>
</evidence>
<accession>A0AAE3UGC4</accession>
<evidence type="ECO:0000313" key="4">
    <source>
        <dbReference type="Proteomes" id="UP001232063"/>
    </source>
</evidence>
<comment type="caution">
    <text evidence="3">The sequence shown here is derived from an EMBL/GenBank/DDBJ whole genome shotgun (WGS) entry which is preliminary data.</text>
</comment>
<protein>
    <submittedName>
        <fullName evidence="3">T9SS type A sorting domain-containing protein</fullName>
    </submittedName>
</protein>
<sequence>MNYFYRLFLVWGFFLTLSSYAASPVLVSPADRSTVNILAPVVLKVQANDVSAKKIYLKILLNDPRKLAYETNQNVVSGQPNSFAVPSNALITGQQYLIEVKTVTASGQLVAQKYYTIFTISQPLPVQTKPLLISPADTLNLYELSRGFELSVNANNPNARKITVNFELGAIQSVSSTFALTTQQATQPLAVAYSFDAAALPRNQVMLKKLVLTCADSQGSVLSQNTYSIPVIVRGPLSPQFISPVAGATGVSLTPTIVTGNYSTKECVQWIFTSYEIDRYPADWAGEDYISAPVASNANQWTVPKALKPNTKYEVRVRGGWVCYSSSFVTSTFTTGGSSSSRVAGATIGDDLDRASIVSPNPFVEELSIQLNPSFQNATVKVLAMDGRVVFTQQASAEESVRFKDNFLAPGLYLVHITDQSGKKEQFKVVKQ</sequence>
<dbReference type="EMBL" id="JASJOU010000011">
    <property type="protein sequence ID" value="MDJ1504255.1"/>
    <property type="molecule type" value="Genomic_DNA"/>
</dbReference>
<keyword evidence="1" id="KW-0732">Signal</keyword>
<dbReference type="InterPro" id="IPR013783">
    <property type="entry name" value="Ig-like_fold"/>
</dbReference>
<dbReference type="Gene3D" id="2.60.40.10">
    <property type="entry name" value="Immunoglobulins"/>
    <property type="match status" value="1"/>
</dbReference>
<dbReference type="RefSeq" id="WP_314515349.1">
    <property type="nucleotide sequence ID" value="NZ_JASJOU010000011.1"/>
</dbReference>
<keyword evidence="4" id="KW-1185">Reference proteome</keyword>
<feature type="signal peptide" evidence="1">
    <location>
        <begin position="1"/>
        <end position="21"/>
    </location>
</feature>
<reference evidence="3" key="1">
    <citation type="submission" date="2023-05" db="EMBL/GenBank/DDBJ databases">
        <authorList>
            <person name="Zhang X."/>
        </authorList>
    </citation>
    <scope>NUCLEOTIDE SEQUENCE</scope>
    <source>
        <strain evidence="3">BD1B2-1</strain>
    </source>
</reference>
<name>A0AAE3UGC4_9BACT</name>
<dbReference type="InterPro" id="IPR026444">
    <property type="entry name" value="Secre_tail"/>
</dbReference>
<feature type="chain" id="PRO_5042254279" evidence="1">
    <location>
        <begin position="22"/>
        <end position="432"/>
    </location>
</feature>
<gene>
    <name evidence="3" type="ORF">QNI22_26590</name>
</gene>
<evidence type="ECO:0000256" key="1">
    <source>
        <dbReference type="SAM" id="SignalP"/>
    </source>
</evidence>
<proteinExistence type="predicted"/>